<keyword evidence="2" id="KW-1185">Reference proteome</keyword>
<dbReference type="AlphaFoldDB" id="A0A368GM00"/>
<accession>A0A368GM00</accession>
<proteinExistence type="predicted"/>
<evidence type="ECO:0000313" key="2">
    <source>
        <dbReference type="Proteomes" id="UP000252519"/>
    </source>
</evidence>
<comment type="caution">
    <text evidence="1">The sequence shown here is derived from an EMBL/GenBank/DDBJ whole genome shotgun (WGS) entry which is preliminary data.</text>
</comment>
<name>A0A368GM00_ANCCA</name>
<organism evidence="1 2">
    <name type="scientific">Ancylostoma caninum</name>
    <name type="common">Dog hookworm</name>
    <dbReference type="NCBI Taxonomy" id="29170"/>
    <lineage>
        <taxon>Eukaryota</taxon>
        <taxon>Metazoa</taxon>
        <taxon>Ecdysozoa</taxon>
        <taxon>Nematoda</taxon>
        <taxon>Chromadorea</taxon>
        <taxon>Rhabditida</taxon>
        <taxon>Rhabditina</taxon>
        <taxon>Rhabditomorpha</taxon>
        <taxon>Strongyloidea</taxon>
        <taxon>Ancylostomatidae</taxon>
        <taxon>Ancylostomatinae</taxon>
        <taxon>Ancylostoma</taxon>
    </lineage>
</organism>
<reference evidence="1 2" key="1">
    <citation type="submission" date="2014-10" db="EMBL/GenBank/DDBJ databases">
        <title>Draft genome of the hookworm Ancylostoma caninum.</title>
        <authorList>
            <person name="Mitreva M."/>
        </authorList>
    </citation>
    <scope>NUCLEOTIDE SEQUENCE [LARGE SCALE GENOMIC DNA]</scope>
    <source>
        <strain evidence="1 2">Baltimore</strain>
    </source>
</reference>
<gene>
    <name evidence="1" type="ORF">ANCCAN_08622</name>
</gene>
<protein>
    <submittedName>
        <fullName evidence="1">Uncharacterized protein</fullName>
    </submittedName>
</protein>
<dbReference type="Proteomes" id="UP000252519">
    <property type="component" value="Unassembled WGS sequence"/>
</dbReference>
<dbReference type="OrthoDB" id="5845858at2759"/>
<evidence type="ECO:0000313" key="1">
    <source>
        <dbReference type="EMBL" id="RCN45401.1"/>
    </source>
</evidence>
<sequence length="130" mass="15159">MARWKRSGRATDEDHLVHCADFMRFYLVKACDPVEAIQHYSHRVRGRGSKKEELKHVPENIVEILISELPPRWTLLGPIQMAAEELMDNPTKSFLKLGSNNEERKKALEYRKDCRRDWTPNCSVAINRAL</sequence>
<dbReference type="EMBL" id="JOJR01000103">
    <property type="protein sequence ID" value="RCN45401.1"/>
    <property type="molecule type" value="Genomic_DNA"/>
</dbReference>